<dbReference type="AlphaFoldDB" id="A0A377B8S8"/>
<name>A0A377B8S8_ECOLX</name>
<dbReference type="Proteomes" id="UP000254052">
    <property type="component" value="Unassembled WGS sequence"/>
</dbReference>
<organism evidence="1 2">
    <name type="scientific">Escherichia coli</name>
    <dbReference type="NCBI Taxonomy" id="562"/>
    <lineage>
        <taxon>Bacteria</taxon>
        <taxon>Pseudomonadati</taxon>
        <taxon>Pseudomonadota</taxon>
        <taxon>Gammaproteobacteria</taxon>
        <taxon>Enterobacterales</taxon>
        <taxon>Enterobacteriaceae</taxon>
        <taxon>Escherichia</taxon>
    </lineage>
</organism>
<sequence length="100" mass="11611">MQLPSNLFYFFSFITILSTSSKKLMMMMEKTCKNLLSIHMNYLWKYFFAILEMKLSFKVTFIDSSLNNPTSTETKSGLSLSTMRFIISSTYSQIGIVKDK</sequence>
<proteinExistence type="predicted"/>
<evidence type="ECO:0000313" key="2">
    <source>
        <dbReference type="Proteomes" id="UP000254052"/>
    </source>
</evidence>
<dbReference type="EMBL" id="UGED01000009">
    <property type="protein sequence ID" value="STL53368.1"/>
    <property type="molecule type" value="Genomic_DNA"/>
</dbReference>
<accession>A0A377B8S8</accession>
<reference evidence="1 2" key="1">
    <citation type="submission" date="2018-06" db="EMBL/GenBank/DDBJ databases">
        <authorList>
            <consortium name="Pathogen Informatics"/>
            <person name="Doyle S."/>
        </authorList>
    </citation>
    <scope>NUCLEOTIDE SEQUENCE [LARGE SCALE GENOMIC DNA]</scope>
    <source>
        <strain evidence="1 2">NCTC9962</strain>
    </source>
</reference>
<protein>
    <submittedName>
        <fullName evidence="1">Uncharacterized protein</fullName>
    </submittedName>
</protein>
<gene>
    <name evidence="1" type="ORF">NCTC9962_04256</name>
</gene>
<evidence type="ECO:0000313" key="1">
    <source>
        <dbReference type="EMBL" id="STL53368.1"/>
    </source>
</evidence>